<evidence type="ECO:0000256" key="7">
    <source>
        <dbReference type="ARBA" id="ARBA00022448"/>
    </source>
</evidence>
<keyword evidence="11 19" id="KW-1133">Transmembrane helix</keyword>
<evidence type="ECO:0000256" key="11">
    <source>
        <dbReference type="ARBA" id="ARBA00022989"/>
    </source>
</evidence>
<evidence type="ECO:0000256" key="15">
    <source>
        <dbReference type="ARBA" id="ARBA00023136"/>
    </source>
</evidence>
<organism evidence="22 23">
    <name type="scientific">Fusarium acuminatum</name>
    <dbReference type="NCBI Taxonomy" id="5515"/>
    <lineage>
        <taxon>Eukaryota</taxon>
        <taxon>Fungi</taxon>
        <taxon>Dikarya</taxon>
        <taxon>Ascomycota</taxon>
        <taxon>Pezizomycotina</taxon>
        <taxon>Sordariomycetes</taxon>
        <taxon>Hypocreomycetidae</taxon>
        <taxon>Hypocreales</taxon>
        <taxon>Nectriaceae</taxon>
        <taxon>Fusarium</taxon>
        <taxon>Fusarium tricinctum species complex</taxon>
    </lineage>
</organism>
<dbReference type="Gene3D" id="2.70.130.10">
    <property type="entry name" value="Mannose-6-phosphate receptor binding domain"/>
    <property type="match status" value="1"/>
</dbReference>
<keyword evidence="8 19" id="KW-0812">Transmembrane</keyword>
<dbReference type="InterPro" id="IPR018939">
    <property type="entry name" value="Autophagy-rel_prot_27"/>
</dbReference>
<keyword evidence="15 19" id="KW-0472">Membrane</keyword>
<evidence type="ECO:0000313" key="22">
    <source>
        <dbReference type="EMBL" id="WZH39307.1"/>
    </source>
</evidence>
<feature type="chain" id="PRO_5046017500" description="Autophagy-related protein 27" evidence="20">
    <location>
        <begin position="21"/>
        <end position="359"/>
    </location>
</feature>
<evidence type="ECO:0000259" key="21">
    <source>
        <dbReference type="PROSITE" id="PS51914"/>
    </source>
</evidence>
<evidence type="ECO:0000256" key="12">
    <source>
        <dbReference type="ARBA" id="ARBA00023006"/>
    </source>
</evidence>
<proteinExistence type="inferred from homology"/>
<keyword evidence="16" id="KW-1015">Disulfide bond</keyword>
<dbReference type="PANTHER" id="PTHR15071">
    <property type="entry name" value="MANNOSE-6-PHOSPHATE RECEPTOR FAMILY MEMBER"/>
    <property type="match status" value="1"/>
</dbReference>
<evidence type="ECO:0000256" key="8">
    <source>
        <dbReference type="ARBA" id="ARBA00022692"/>
    </source>
</evidence>
<dbReference type="InterPro" id="IPR044865">
    <property type="entry name" value="MRH_dom"/>
</dbReference>
<dbReference type="Pfam" id="PF09451">
    <property type="entry name" value="ATG27"/>
    <property type="match status" value="1"/>
</dbReference>
<keyword evidence="12" id="KW-0072">Autophagy</keyword>
<evidence type="ECO:0000256" key="5">
    <source>
        <dbReference type="ARBA" id="ARBA00005363"/>
    </source>
</evidence>
<keyword evidence="7" id="KW-0813">Transport</keyword>
<keyword evidence="23" id="KW-1185">Reference proteome</keyword>
<evidence type="ECO:0000256" key="9">
    <source>
        <dbReference type="ARBA" id="ARBA00022729"/>
    </source>
</evidence>
<feature type="domain" description="MRH" evidence="21">
    <location>
        <begin position="24"/>
        <end position="265"/>
    </location>
</feature>
<evidence type="ECO:0000313" key="23">
    <source>
        <dbReference type="Proteomes" id="UP001489902"/>
    </source>
</evidence>
<evidence type="ECO:0000256" key="6">
    <source>
        <dbReference type="ARBA" id="ARBA00013776"/>
    </source>
</evidence>
<evidence type="ECO:0000256" key="4">
    <source>
        <dbReference type="ARBA" id="ARBA00004614"/>
    </source>
</evidence>
<evidence type="ECO:0000256" key="13">
    <source>
        <dbReference type="ARBA" id="ARBA00023034"/>
    </source>
</evidence>
<dbReference type="InterPro" id="IPR009011">
    <property type="entry name" value="Man6P_isomerase_rcpt-bd_dom_sf"/>
</dbReference>
<keyword evidence="9 20" id="KW-0732">Signal</keyword>
<keyword evidence="10" id="KW-0653">Protein transport</keyword>
<evidence type="ECO:0000256" key="17">
    <source>
        <dbReference type="ARBA" id="ARBA00023329"/>
    </source>
</evidence>
<evidence type="ECO:0000256" key="18">
    <source>
        <dbReference type="SAM" id="MobiDB-lite"/>
    </source>
</evidence>
<reference evidence="22 23" key="1">
    <citation type="submission" date="2024-04" db="EMBL/GenBank/DDBJ databases">
        <title>Complete genome sequence of Fusarium acuminatum.</title>
        <authorList>
            <person name="Lan B."/>
        </authorList>
    </citation>
    <scope>NUCLEOTIDE SEQUENCE [LARGE SCALE GENOMIC DNA]</scope>
    <source>
        <strain evidence="22">1A</strain>
    </source>
</reference>
<feature type="signal peptide" evidence="20">
    <location>
        <begin position="1"/>
        <end position="20"/>
    </location>
</feature>
<feature type="region of interest" description="Disordered" evidence="18">
    <location>
        <begin position="122"/>
        <end position="158"/>
    </location>
</feature>
<dbReference type="PANTHER" id="PTHR15071:SF13">
    <property type="entry name" value="AUTOPHAGY-RELATED PROTEIN 27"/>
    <property type="match status" value="1"/>
</dbReference>
<protein>
    <recommendedName>
        <fullName evidence="6">Autophagy-related protein 27</fullName>
    </recommendedName>
</protein>
<comment type="similarity">
    <text evidence="5">Belongs to the ATG27 family.</text>
</comment>
<feature type="transmembrane region" description="Helical" evidence="19">
    <location>
        <begin position="286"/>
        <end position="306"/>
    </location>
</feature>
<keyword evidence="17" id="KW-0968">Cytoplasmic vesicle</keyword>
<dbReference type="Proteomes" id="UP001489902">
    <property type="component" value="Chromosome 1"/>
</dbReference>
<evidence type="ECO:0000256" key="10">
    <source>
        <dbReference type="ARBA" id="ARBA00022927"/>
    </source>
</evidence>
<evidence type="ECO:0000256" key="20">
    <source>
        <dbReference type="SAM" id="SignalP"/>
    </source>
</evidence>
<sequence>MYRPDLLAFLLPLLAAPAYAAETLDCAKIRADGHTFDLSKLGGPHSVVTTRFVPNPPEHYNTTYTLDICKPLKKSGDNKPGECPNGTRVCAITHLLDDSDKVTKVVAIAGNLENAGGSRFEVTPTRLKTSESTSDKQKEGVRLVLTGGKDPLGGPVKERTNQKAIIEFICDPKKEGTEGEWIVEGKSSKRADEKDDDKKDDDKKDDDKKDDDKKEKDGDDKDEGESTLEHQLKHDNASLIWDGFEDEKDARVLRLTWYTKYACEKREESGGGSGSDDDGDSTSSHWGFFTWVFFIAFLGIAGYLIFSSWVNFTRYGARGWDLLPHSDTIRDIPYLFKDWIRRVLNTVQGTGSRGGYSAV</sequence>
<keyword evidence="13" id="KW-0333">Golgi apparatus</keyword>
<evidence type="ECO:0000256" key="2">
    <source>
        <dbReference type="ARBA" id="ARBA00004358"/>
    </source>
</evidence>
<dbReference type="EMBL" id="CP151260">
    <property type="protein sequence ID" value="WZH39307.1"/>
    <property type="molecule type" value="Genomic_DNA"/>
</dbReference>
<evidence type="ECO:0000256" key="19">
    <source>
        <dbReference type="SAM" id="Phobius"/>
    </source>
</evidence>
<keyword evidence="14" id="KW-0496">Mitochondrion</keyword>
<dbReference type="PROSITE" id="PS51914">
    <property type="entry name" value="MRH"/>
    <property type="match status" value="1"/>
</dbReference>
<dbReference type="SUPFAM" id="SSF50911">
    <property type="entry name" value="Mannose 6-phosphate receptor domain"/>
    <property type="match status" value="1"/>
</dbReference>
<feature type="compositionally biased region" description="Basic and acidic residues" evidence="18">
    <location>
        <begin position="186"/>
        <end position="219"/>
    </location>
</feature>
<evidence type="ECO:0000256" key="14">
    <source>
        <dbReference type="ARBA" id="ARBA00023128"/>
    </source>
</evidence>
<evidence type="ECO:0000256" key="1">
    <source>
        <dbReference type="ARBA" id="ARBA00004304"/>
    </source>
</evidence>
<comment type="subcellular location">
    <subcellularLocation>
        <location evidence="2">Cytoplasmic vesicle membrane</location>
        <topology evidence="2">Single-pass type I membrane protein</topology>
    </subcellularLocation>
    <subcellularLocation>
        <location evidence="4">Golgi apparatus membrane</location>
        <topology evidence="4">Single-pass type I membrane protein</topology>
    </subcellularLocation>
    <subcellularLocation>
        <location evidence="1">Mitochondrion membrane</location>
        <topology evidence="1">Single-pass membrane protein</topology>
    </subcellularLocation>
    <subcellularLocation>
        <location evidence="3">Preautophagosomal structure membrane</location>
        <topology evidence="3">Single-pass type I membrane protein</topology>
    </subcellularLocation>
</comment>
<name>A0ABZ2WGX7_9HYPO</name>
<accession>A0ABZ2WGX7</accession>
<evidence type="ECO:0000256" key="3">
    <source>
        <dbReference type="ARBA" id="ARBA00004472"/>
    </source>
</evidence>
<gene>
    <name evidence="22" type="ORF">QYS62_000220</name>
</gene>
<feature type="region of interest" description="Disordered" evidence="18">
    <location>
        <begin position="177"/>
        <end position="229"/>
    </location>
</feature>
<evidence type="ECO:0000256" key="16">
    <source>
        <dbReference type="ARBA" id="ARBA00023157"/>
    </source>
</evidence>